<evidence type="ECO:0000259" key="1">
    <source>
        <dbReference type="Pfam" id="PF01471"/>
    </source>
</evidence>
<sequence>MFLKKKGIITLLVVLLVATQVIGVFANDSFVTLRFGSRGSEVVRLQQSLKDKGYFRSNTTGYYGEITQNAVISFQRDNRLTVDGIAGRQTQTALYASPTTTTSQASATTVLKFGSRGNDVVRLQQALKDRGYFQGNTTGYYGELTQRAVINFQRDNKLVVDGIAGRQTQTALYSQTATAVSRGTTTARNFSSDDLYWLSRIINAEASGEPYQGQVAVGNVVLNRVSSKDFPNSVYGVIFEYYKNIPQFSPVAEGTIHNTPSPSSVRAAEEALRGSRPVGDATYFFNPDKAVGTWIVRNKTYVTRIGGHVFYR</sequence>
<organism evidence="3 4">
    <name type="scientific">Serpentinicella alkaliphila</name>
    <dbReference type="NCBI Taxonomy" id="1734049"/>
    <lineage>
        <taxon>Bacteria</taxon>
        <taxon>Bacillati</taxon>
        <taxon>Bacillota</taxon>
        <taxon>Clostridia</taxon>
        <taxon>Peptostreptococcales</taxon>
        <taxon>Natronincolaceae</taxon>
        <taxon>Serpentinicella</taxon>
    </lineage>
</organism>
<dbReference type="Pfam" id="PF01471">
    <property type="entry name" value="PG_binding_1"/>
    <property type="match status" value="2"/>
</dbReference>
<comment type="caution">
    <text evidence="3">The sequence shown here is derived from an EMBL/GenBank/DDBJ whole genome shotgun (WGS) entry which is preliminary data.</text>
</comment>
<dbReference type="Gene3D" id="1.10.10.2520">
    <property type="entry name" value="Cell wall hydrolase SleB, domain 1"/>
    <property type="match status" value="1"/>
</dbReference>
<dbReference type="Pfam" id="PF07486">
    <property type="entry name" value="Hydrolase_2"/>
    <property type="match status" value="1"/>
</dbReference>
<proteinExistence type="predicted"/>
<dbReference type="AlphaFoldDB" id="A0A4R2TEM4"/>
<dbReference type="InterPro" id="IPR011105">
    <property type="entry name" value="Cell_wall_hydrolase_SleB"/>
</dbReference>
<dbReference type="GO" id="GO:0016787">
    <property type="term" value="F:hydrolase activity"/>
    <property type="evidence" value="ECO:0007669"/>
    <property type="project" value="InterPro"/>
</dbReference>
<evidence type="ECO:0000313" key="3">
    <source>
        <dbReference type="EMBL" id="TCQ01521.1"/>
    </source>
</evidence>
<reference evidence="3 4" key="1">
    <citation type="submission" date="2019-03" db="EMBL/GenBank/DDBJ databases">
        <title>Genomic Encyclopedia of Type Strains, Phase IV (KMG-IV): sequencing the most valuable type-strain genomes for metagenomic binning, comparative biology and taxonomic classification.</title>
        <authorList>
            <person name="Goeker M."/>
        </authorList>
    </citation>
    <scope>NUCLEOTIDE SEQUENCE [LARGE SCALE GENOMIC DNA]</scope>
    <source>
        <strain evidence="3 4">DSM 100013</strain>
    </source>
</reference>
<dbReference type="InterPro" id="IPR002477">
    <property type="entry name" value="Peptidoglycan-bd-like"/>
</dbReference>
<protein>
    <submittedName>
        <fullName evidence="3">N-acetylmuramoyl-L-alanine amidase</fullName>
    </submittedName>
</protein>
<dbReference type="Gene3D" id="6.20.240.60">
    <property type="match status" value="1"/>
</dbReference>
<feature type="domain" description="Peptidoglycan binding-like" evidence="1">
    <location>
        <begin position="116"/>
        <end position="172"/>
    </location>
</feature>
<accession>A0A4R2TEM4</accession>
<dbReference type="Proteomes" id="UP000295504">
    <property type="component" value="Unassembled WGS sequence"/>
</dbReference>
<evidence type="ECO:0000313" key="4">
    <source>
        <dbReference type="Proteomes" id="UP000295504"/>
    </source>
</evidence>
<dbReference type="Gene3D" id="1.10.101.10">
    <property type="entry name" value="PGBD-like superfamily/PGBD"/>
    <property type="match status" value="2"/>
</dbReference>
<dbReference type="RefSeq" id="WP_165913720.1">
    <property type="nucleotide sequence ID" value="NZ_CP058648.1"/>
</dbReference>
<gene>
    <name evidence="3" type="ORF">EDD79_102742</name>
</gene>
<dbReference type="InterPro" id="IPR036366">
    <property type="entry name" value="PGBDSf"/>
</dbReference>
<dbReference type="EMBL" id="SLYC01000027">
    <property type="protein sequence ID" value="TCQ01521.1"/>
    <property type="molecule type" value="Genomic_DNA"/>
</dbReference>
<dbReference type="InterPro" id="IPR036365">
    <property type="entry name" value="PGBD-like_sf"/>
</dbReference>
<dbReference type="SUPFAM" id="SSF47090">
    <property type="entry name" value="PGBD-like"/>
    <property type="match status" value="2"/>
</dbReference>
<feature type="domain" description="Peptidoglycan binding-like" evidence="1">
    <location>
        <begin position="38"/>
        <end position="94"/>
    </location>
</feature>
<keyword evidence="4" id="KW-1185">Reference proteome</keyword>
<name>A0A4R2TEM4_9FIRM</name>
<dbReference type="InterPro" id="IPR042047">
    <property type="entry name" value="SleB_dom1"/>
</dbReference>
<feature type="domain" description="Cell wall hydrolase SleB" evidence="2">
    <location>
        <begin position="208"/>
        <end position="311"/>
    </location>
</feature>
<evidence type="ECO:0000259" key="2">
    <source>
        <dbReference type="Pfam" id="PF07486"/>
    </source>
</evidence>